<dbReference type="KEGG" id="vau:VANGNB10_cI1585c"/>
<accession>A0AAW4AGV5</accession>
<dbReference type="Proteomes" id="UP000722957">
    <property type="component" value="Unassembled WGS sequence"/>
</dbReference>
<dbReference type="EMBL" id="RDOM01000033">
    <property type="protein sequence ID" value="MBF4272954.1"/>
    <property type="molecule type" value="Genomic_DNA"/>
</dbReference>
<organism evidence="1 2">
    <name type="scientific">Vibrio anguillarum</name>
    <name type="common">Listonella anguillarum</name>
    <dbReference type="NCBI Taxonomy" id="55601"/>
    <lineage>
        <taxon>Bacteria</taxon>
        <taxon>Pseudomonadati</taxon>
        <taxon>Pseudomonadota</taxon>
        <taxon>Gammaproteobacteria</taxon>
        <taxon>Vibrionales</taxon>
        <taxon>Vibrionaceae</taxon>
        <taxon>Vibrio</taxon>
    </lineage>
</organism>
<gene>
    <name evidence="1" type="ORF">EAY07_13095</name>
</gene>
<evidence type="ECO:0000313" key="1">
    <source>
        <dbReference type="EMBL" id="MBF4272954.1"/>
    </source>
</evidence>
<name>A0AAW4AGV5_VIBAN</name>
<proteinExistence type="predicted"/>
<protein>
    <submittedName>
        <fullName evidence="1">Uncharacterized protein</fullName>
    </submittedName>
</protein>
<dbReference type="AlphaFoldDB" id="A0AAW4AGV5"/>
<comment type="caution">
    <text evidence="1">The sequence shown here is derived from an EMBL/GenBank/DDBJ whole genome shotgun (WGS) entry which is preliminary data.</text>
</comment>
<sequence length="220" mass="23238">MPKTVTVGKDWVLLSDLVPGSNENSIFKGQIQKGSIKIKESLTHPTDSTDSYVMRASDSGGNGDEVFKCGDGKLKVYVIAYLCSSATVSIEDHSSSTQRGGALLSELVEVYEIISESSVNGDHDFEVGSILKSPNIFLDEFRFLDAQGSAIVPTAGTVLVQVSSNGDFWRTLNDGSFAATTDTASESYTPPSGLAAISKLRISLSGVTGANGFKANLVRG</sequence>
<dbReference type="RefSeq" id="WP_041946966.1">
    <property type="nucleotide sequence ID" value="NZ_CP020534.1"/>
</dbReference>
<reference evidence="1 2" key="1">
    <citation type="journal article" date="2021" name="PeerJ">
        <title>Analysis of 44 Vibrio anguillarum genomes reveals high genetic diversity.</title>
        <authorList>
            <person name="Hansen M.J."/>
            <person name="Dalsgaard I."/>
        </authorList>
    </citation>
    <scope>NUCLEOTIDE SEQUENCE [LARGE SCALE GENOMIC DNA]</scope>
    <source>
        <strain evidence="1 2">17-16730-2A</strain>
    </source>
</reference>
<evidence type="ECO:0000313" key="2">
    <source>
        <dbReference type="Proteomes" id="UP000722957"/>
    </source>
</evidence>